<evidence type="ECO:0000313" key="10">
    <source>
        <dbReference type="EMBL" id="AJZ75574.1"/>
    </source>
</evidence>
<keyword evidence="11" id="KW-1185">Reference proteome</keyword>
<evidence type="ECO:0000256" key="3">
    <source>
        <dbReference type="ARBA" id="ARBA00012703"/>
    </source>
</evidence>
<comment type="pathway">
    <text evidence="1">Nucleotide-sugar biosynthesis; UDP-N-acetyl-alpha-D-glucosamine biosynthesis; N-acetyl-alpha-D-glucosamine 1-phosphate from alpha-D-glucosamine 6-phosphate (route I): step 1/2.</text>
</comment>
<dbReference type="Gene3D" id="3.40.630.30">
    <property type="match status" value="1"/>
</dbReference>
<evidence type="ECO:0000259" key="9">
    <source>
        <dbReference type="PROSITE" id="PS51186"/>
    </source>
</evidence>
<dbReference type="CDD" id="cd04301">
    <property type="entry name" value="NAT_SF"/>
    <property type="match status" value="1"/>
</dbReference>
<dbReference type="EC" id="2.3.1.4" evidence="3"/>
<sequence>MSDITVRKILESDLDVGFLESLDSLRKASDLDKNKAKQILEKISQNPDHTIFVAQYQGRIVGSTTLLIEQKFIHGGGKVGHIEDVVISKEYQSKGIGVVIIKAVLEYAKSQGCYKTILDCDDSVKPFYEKLGFAKHSNGMRYDH</sequence>
<evidence type="ECO:0000256" key="4">
    <source>
        <dbReference type="ARBA" id="ARBA00022679"/>
    </source>
</evidence>
<dbReference type="Proteomes" id="UP000266745">
    <property type="component" value="Chromosome"/>
</dbReference>
<keyword evidence="5" id="KW-0012">Acyltransferase</keyword>
<dbReference type="InterPro" id="IPR000182">
    <property type="entry name" value="GNAT_dom"/>
</dbReference>
<dbReference type="FunFam" id="3.40.630.30:FF:000105">
    <property type="entry name" value="Glucosamine 6-phosphate N-acetyltransferase"/>
    <property type="match status" value="1"/>
</dbReference>
<dbReference type="SUPFAM" id="SSF55729">
    <property type="entry name" value="Acyl-CoA N-acyltransferases (Nat)"/>
    <property type="match status" value="1"/>
</dbReference>
<evidence type="ECO:0000256" key="8">
    <source>
        <dbReference type="ARBA" id="ARBA00048964"/>
    </source>
</evidence>
<dbReference type="PROSITE" id="PS51186">
    <property type="entry name" value="GNAT"/>
    <property type="match status" value="1"/>
</dbReference>
<protein>
    <recommendedName>
        <fullName evidence="3">glucosamine-phosphate N-acetyltransferase</fullName>
        <ecNumber evidence="3">2.3.1.4</ecNumber>
    </recommendedName>
    <alternativeName>
        <fullName evidence="6">Phosphoglucosamine acetylase</fullName>
    </alternativeName>
    <alternativeName>
        <fullName evidence="7">Phosphoglucosamine transacetylase</fullName>
    </alternativeName>
</protein>
<comment type="catalytic activity">
    <reaction evidence="8">
        <text>D-glucosamine 6-phosphate + acetyl-CoA = N-acetyl-D-glucosamine 6-phosphate + CoA + H(+)</text>
        <dbReference type="Rhea" id="RHEA:10292"/>
        <dbReference type="ChEBI" id="CHEBI:15378"/>
        <dbReference type="ChEBI" id="CHEBI:57287"/>
        <dbReference type="ChEBI" id="CHEBI:57288"/>
        <dbReference type="ChEBI" id="CHEBI:57513"/>
        <dbReference type="ChEBI" id="CHEBI:58725"/>
        <dbReference type="EC" id="2.3.1.4"/>
    </reaction>
</comment>
<organism evidence="10 11">
    <name type="scientific">Candidatus Nitrosotenuis cloacae</name>
    <dbReference type="NCBI Taxonomy" id="1603555"/>
    <lineage>
        <taxon>Archaea</taxon>
        <taxon>Nitrososphaerota</taxon>
        <taxon>Candidatus Nitrosotenuis</taxon>
    </lineage>
</organism>
<dbReference type="Pfam" id="PF00583">
    <property type="entry name" value="Acetyltransf_1"/>
    <property type="match status" value="1"/>
</dbReference>
<feature type="domain" description="N-acetyltransferase" evidence="9">
    <location>
        <begin position="4"/>
        <end position="144"/>
    </location>
</feature>
<dbReference type="GeneID" id="24875433"/>
<dbReference type="GO" id="GO:0004343">
    <property type="term" value="F:glucosamine 6-phosphate N-acetyltransferase activity"/>
    <property type="evidence" value="ECO:0007669"/>
    <property type="project" value="UniProtKB-EC"/>
</dbReference>
<dbReference type="KEGG" id="tah:SU86_003385"/>
<reference evidence="10 11" key="1">
    <citation type="journal article" date="2016" name="Sci. Rep.">
        <title>A novel ammonia-oxidizing archaeon from wastewater treatment plant: Its enrichment, physiological and genomic characteristics.</title>
        <authorList>
            <person name="Li Y."/>
            <person name="Ding K."/>
            <person name="Wen X."/>
            <person name="Zhang B."/>
            <person name="Shen B."/>
            <person name="Yang Y."/>
        </authorList>
    </citation>
    <scope>NUCLEOTIDE SEQUENCE [LARGE SCALE GENOMIC DNA]</scope>
    <source>
        <strain evidence="10 11">SAT1</strain>
    </source>
</reference>
<keyword evidence="4 10" id="KW-0808">Transferase</keyword>
<dbReference type="InterPro" id="IPR039143">
    <property type="entry name" value="GNPNAT1-like"/>
</dbReference>
<comment type="similarity">
    <text evidence="2">Belongs to the acetyltransferase family. GNA1 subfamily.</text>
</comment>
<proteinExistence type="inferred from homology"/>
<dbReference type="OrthoDB" id="43754at2157"/>
<evidence type="ECO:0000256" key="2">
    <source>
        <dbReference type="ARBA" id="ARBA00006048"/>
    </source>
</evidence>
<evidence type="ECO:0000256" key="1">
    <source>
        <dbReference type="ARBA" id="ARBA00004832"/>
    </source>
</evidence>
<gene>
    <name evidence="10" type="ORF">SU86_003385</name>
</gene>
<evidence type="ECO:0000256" key="6">
    <source>
        <dbReference type="ARBA" id="ARBA00030011"/>
    </source>
</evidence>
<dbReference type="InterPro" id="IPR016181">
    <property type="entry name" value="Acyl_CoA_acyltransferase"/>
</dbReference>
<dbReference type="PANTHER" id="PTHR13355">
    <property type="entry name" value="GLUCOSAMINE 6-PHOSPHATE N-ACETYLTRANSFERASE"/>
    <property type="match status" value="1"/>
</dbReference>
<dbReference type="STRING" id="1603555.SU86_003385"/>
<dbReference type="RefSeq" id="WP_048188351.1">
    <property type="nucleotide sequence ID" value="NZ_CP011097.1"/>
</dbReference>
<name>A0A3G1B1Q3_9ARCH</name>
<evidence type="ECO:0000256" key="5">
    <source>
        <dbReference type="ARBA" id="ARBA00023315"/>
    </source>
</evidence>
<evidence type="ECO:0000256" key="7">
    <source>
        <dbReference type="ARBA" id="ARBA00030832"/>
    </source>
</evidence>
<dbReference type="PANTHER" id="PTHR13355:SF11">
    <property type="entry name" value="GLUCOSAMINE 6-PHOSPHATE N-ACETYLTRANSFERASE"/>
    <property type="match status" value="1"/>
</dbReference>
<accession>A0A3G1B1Q3</accession>
<dbReference type="EMBL" id="CP011097">
    <property type="protein sequence ID" value="AJZ75574.1"/>
    <property type="molecule type" value="Genomic_DNA"/>
</dbReference>
<dbReference type="AlphaFoldDB" id="A0A3G1B1Q3"/>
<evidence type="ECO:0000313" key="11">
    <source>
        <dbReference type="Proteomes" id="UP000266745"/>
    </source>
</evidence>